<feature type="transmembrane region" description="Helical" evidence="5">
    <location>
        <begin position="300"/>
        <end position="322"/>
    </location>
</feature>
<evidence type="ECO:0000256" key="2">
    <source>
        <dbReference type="ARBA" id="ARBA00022692"/>
    </source>
</evidence>
<dbReference type="Gene3D" id="3.30.750.24">
    <property type="entry name" value="STAS domain"/>
    <property type="match status" value="1"/>
</dbReference>
<dbReference type="InterPro" id="IPR001902">
    <property type="entry name" value="SLC26A/SulP_fam"/>
</dbReference>
<protein>
    <recommendedName>
        <fullName evidence="6">STAS domain-containing protein</fullName>
    </recommendedName>
</protein>
<feature type="transmembrane region" description="Helical" evidence="5">
    <location>
        <begin position="484"/>
        <end position="512"/>
    </location>
</feature>
<proteinExistence type="predicted"/>
<comment type="caution">
    <text evidence="7">The sequence shown here is derived from an EMBL/GenBank/DDBJ whole genome shotgun (WGS) entry which is preliminary data.</text>
</comment>
<keyword evidence="8" id="KW-1185">Reference proteome</keyword>
<keyword evidence="2 5" id="KW-0812">Transmembrane</keyword>
<dbReference type="SUPFAM" id="SSF52091">
    <property type="entry name" value="SpoIIaa-like"/>
    <property type="match status" value="1"/>
</dbReference>
<evidence type="ECO:0000259" key="6">
    <source>
        <dbReference type="PROSITE" id="PS50801"/>
    </source>
</evidence>
<feature type="transmembrane region" description="Helical" evidence="5">
    <location>
        <begin position="227"/>
        <end position="250"/>
    </location>
</feature>
<feature type="non-terminal residue" evidence="7">
    <location>
        <position position="695"/>
    </location>
</feature>
<accession>A0AAN4ZGK0</accession>
<evidence type="ECO:0000256" key="4">
    <source>
        <dbReference type="ARBA" id="ARBA00023136"/>
    </source>
</evidence>
<dbReference type="Pfam" id="PF00916">
    <property type="entry name" value="Sulfate_transp"/>
    <property type="match status" value="1"/>
</dbReference>
<sequence>MEDTPPSSGGDADFRVRRAFSSRVTAWGRSARLITPRALATKTLSFFPILQWLPKYKWKVSLFGDLSGGLTMGVFNVPQGIALAAITGVNPVYGLYTAIFPSFFYILFGTSKHNSLGGFAVLSLLTAKAIERMDLEWSEANATAPIEMTAGIGIASMLNLTDSLLGNGTSLYDRDSLLVDDVIKAGPNSIAIATALLFTSGVLQLIFGLVHAHYLTCYFSEQVMSGFIVGGVVHVFFAQIGPALGLDLPIRNGPFYLYYRVSDLIDGFPNIHSPTVVISASSIVFLIVSKELIGPWLDEVFFFPVPFELVLVIVGITATNFAELASRHSIAVVGNMPTNFPVPTAPQFELSFSLFWEALCIAIVATAIHVTVAKYVEKRYDYHIDYGQELYALGFVGVFSSFFPVFPVTSGFQRSVVGAAVGGSTQLTGLFSSVALLSVILYIGPALEYLPKCVLASIMLVSLKNSFLKIRELGQLWPTFKIDAFIYIASMLLTICYDMVQGLLFAVVLAVATTVLRSQWPKWHFLTEDDSGAFRECREGYERGGFIVFRFDGPLLFTSVDRFTQAVNRCISIWSKKRASEFVPMEEMQGDAERLNEKISRFRSRRWIRKQEKTRDDRIHLVVDCTRMPFVDYEGLRTLKKVFKDKVAEGVDIVFVVYQADLLKKFDATDFYEIVGRDKVFTSIEEAVEAGGVKS</sequence>
<dbReference type="Proteomes" id="UP001328107">
    <property type="component" value="Unassembled WGS sequence"/>
</dbReference>
<dbReference type="GO" id="GO:0055085">
    <property type="term" value="P:transmembrane transport"/>
    <property type="evidence" value="ECO:0007669"/>
    <property type="project" value="InterPro"/>
</dbReference>
<keyword evidence="3 5" id="KW-1133">Transmembrane helix</keyword>
<name>A0AAN4ZGK0_9BILA</name>
<feature type="domain" description="STAS" evidence="6">
    <location>
        <begin position="545"/>
        <end position="691"/>
    </location>
</feature>
<gene>
    <name evidence="7" type="ORF">PMAYCL1PPCAC_08861</name>
</gene>
<keyword evidence="4 5" id="KW-0472">Membrane</keyword>
<dbReference type="EMBL" id="BTRK01000002">
    <property type="protein sequence ID" value="GMR38666.1"/>
    <property type="molecule type" value="Genomic_DNA"/>
</dbReference>
<feature type="transmembrane region" description="Helical" evidence="5">
    <location>
        <begin position="190"/>
        <end position="215"/>
    </location>
</feature>
<evidence type="ECO:0000256" key="1">
    <source>
        <dbReference type="ARBA" id="ARBA00004141"/>
    </source>
</evidence>
<feature type="transmembrane region" description="Helical" evidence="5">
    <location>
        <begin position="390"/>
        <end position="410"/>
    </location>
</feature>
<feature type="transmembrane region" description="Helical" evidence="5">
    <location>
        <begin position="430"/>
        <end position="463"/>
    </location>
</feature>
<evidence type="ECO:0000256" key="3">
    <source>
        <dbReference type="ARBA" id="ARBA00022989"/>
    </source>
</evidence>
<dbReference type="InterPro" id="IPR036513">
    <property type="entry name" value="STAS_dom_sf"/>
</dbReference>
<dbReference type="InterPro" id="IPR011547">
    <property type="entry name" value="SLC26A/SulP_dom"/>
</dbReference>
<dbReference type="InterPro" id="IPR002645">
    <property type="entry name" value="STAS_dom"/>
</dbReference>
<dbReference type="PANTHER" id="PTHR11814">
    <property type="entry name" value="SULFATE TRANSPORTER"/>
    <property type="match status" value="1"/>
</dbReference>
<dbReference type="GO" id="GO:0016020">
    <property type="term" value="C:membrane"/>
    <property type="evidence" value="ECO:0007669"/>
    <property type="project" value="UniProtKB-SubCell"/>
</dbReference>
<organism evidence="7 8">
    <name type="scientific">Pristionchus mayeri</name>
    <dbReference type="NCBI Taxonomy" id="1317129"/>
    <lineage>
        <taxon>Eukaryota</taxon>
        <taxon>Metazoa</taxon>
        <taxon>Ecdysozoa</taxon>
        <taxon>Nematoda</taxon>
        <taxon>Chromadorea</taxon>
        <taxon>Rhabditida</taxon>
        <taxon>Rhabditina</taxon>
        <taxon>Diplogasteromorpha</taxon>
        <taxon>Diplogasteroidea</taxon>
        <taxon>Neodiplogasteridae</taxon>
        <taxon>Pristionchus</taxon>
    </lineage>
</organism>
<dbReference type="CDD" id="cd07042">
    <property type="entry name" value="STAS_SulP_like_sulfate_transporter"/>
    <property type="match status" value="1"/>
</dbReference>
<dbReference type="Pfam" id="PF01740">
    <property type="entry name" value="STAS"/>
    <property type="match status" value="1"/>
</dbReference>
<dbReference type="PROSITE" id="PS50801">
    <property type="entry name" value="STAS"/>
    <property type="match status" value="1"/>
</dbReference>
<comment type="subcellular location">
    <subcellularLocation>
        <location evidence="1">Membrane</location>
        <topology evidence="1">Multi-pass membrane protein</topology>
    </subcellularLocation>
</comment>
<evidence type="ECO:0000256" key="5">
    <source>
        <dbReference type="SAM" id="Phobius"/>
    </source>
</evidence>
<evidence type="ECO:0000313" key="8">
    <source>
        <dbReference type="Proteomes" id="UP001328107"/>
    </source>
</evidence>
<evidence type="ECO:0000313" key="7">
    <source>
        <dbReference type="EMBL" id="GMR38666.1"/>
    </source>
</evidence>
<dbReference type="AlphaFoldDB" id="A0AAN4ZGK0"/>
<feature type="transmembrane region" description="Helical" evidence="5">
    <location>
        <begin position="270"/>
        <end position="288"/>
    </location>
</feature>
<reference evidence="8" key="1">
    <citation type="submission" date="2022-10" db="EMBL/GenBank/DDBJ databases">
        <title>Genome assembly of Pristionchus species.</title>
        <authorList>
            <person name="Yoshida K."/>
            <person name="Sommer R.J."/>
        </authorList>
    </citation>
    <scope>NUCLEOTIDE SEQUENCE [LARGE SCALE GENOMIC DNA]</scope>
    <source>
        <strain evidence="8">RS5460</strain>
    </source>
</reference>
<feature type="transmembrane region" description="Helical" evidence="5">
    <location>
        <begin position="350"/>
        <end position="370"/>
    </location>
</feature>